<evidence type="ECO:0000313" key="2">
    <source>
        <dbReference type="Proteomes" id="UP000239590"/>
    </source>
</evidence>
<evidence type="ECO:0000313" key="1">
    <source>
        <dbReference type="EMBL" id="PQA56335.1"/>
    </source>
</evidence>
<evidence type="ECO:0008006" key="3">
    <source>
        <dbReference type="Google" id="ProtNLM"/>
    </source>
</evidence>
<name>A0A2S7IJ94_9BACT</name>
<reference evidence="2" key="1">
    <citation type="submission" date="2018-02" db="EMBL/GenBank/DDBJ databases">
        <title>Genome sequencing of Solimonas sp. HR-BB.</title>
        <authorList>
            <person name="Lee Y."/>
            <person name="Jeon C.O."/>
        </authorList>
    </citation>
    <scope>NUCLEOTIDE SEQUENCE [LARGE SCALE GENOMIC DNA]</scope>
    <source>
        <strain evidence="2">HR-U</strain>
    </source>
</reference>
<organism evidence="1 2">
    <name type="scientific">Siphonobacter curvatus</name>
    <dbReference type="NCBI Taxonomy" id="2094562"/>
    <lineage>
        <taxon>Bacteria</taxon>
        <taxon>Pseudomonadati</taxon>
        <taxon>Bacteroidota</taxon>
        <taxon>Cytophagia</taxon>
        <taxon>Cytophagales</taxon>
        <taxon>Cytophagaceae</taxon>
        <taxon>Siphonobacter</taxon>
    </lineage>
</organism>
<proteinExistence type="predicted"/>
<gene>
    <name evidence="1" type="ORF">C5O19_18515</name>
</gene>
<dbReference type="Pfam" id="PF08843">
    <property type="entry name" value="AbiEii"/>
    <property type="match status" value="1"/>
</dbReference>
<dbReference type="OrthoDB" id="9780929at2"/>
<dbReference type="InterPro" id="IPR014942">
    <property type="entry name" value="AbiEii"/>
</dbReference>
<protein>
    <recommendedName>
        <fullName evidence="3">Nucleotidyl transferase AbiEii/AbiGii toxin family protein</fullName>
    </recommendedName>
</protein>
<keyword evidence="2" id="KW-1185">Reference proteome</keyword>
<sequence>MIKDWLASYNPATKNDATQALREIMQEVALAGLYRKGFFEKAAFYGGTALGIFYGIDHFSEYLDFSLLGVDPDFSINTYLPAITHGFEALGMHVSIKEKQKAVKTNIDSAFLKSETIWRELVLESVVPQQGLGQTASIKIKLEVDTMLPPGFDTEEKLLLKPFSFYVKCFSISDLFAGKMHALLFRKWNDNMKGRDWYDMEWYIRKGVALNLNHFALRVKDSGDWEQGNISEAEFRVWLNAKIDSVNFQRIKDDIRRFISNDNVLNSWSPQYFHDLVSKLKVNYQNQH</sequence>
<accession>A0A2S7IJ94</accession>
<comment type="caution">
    <text evidence="1">The sequence shown here is derived from an EMBL/GenBank/DDBJ whole genome shotgun (WGS) entry which is preliminary data.</text>
</comment>
<dbReference type="Gene3D" id="3.10.450.620">
    <property type="entry name" value="JHP933, nucleotidyltransferase-like core domain"/>
    <property type="match status" value="1"/>
</dbReference>
<dbReference type="RefSeq" id="WP_104714869.1">
    <property type="nucleotide sequence ID" value="NZ_PTRA01000003.1"/>
</dbReference>
<dbReference type="Proteomes" id="UP000239590">
    <property type="component" value="Unassembled WGS sequence"/>
</dbReference>
<dbReference type="AlphaFoldDB" id="A0A2S7IJ94"/>
<dbReference type="EMBL" id="PTRA01000003">
    <property type="protein sequence ID" value="PQA56335.1"/>
    <property type="molecule type" value="Genomic_DNA"/>
</dbReference>